<dbReference type="Pfam" id="PF08493">
    <property type="entry name" value="AflR"/>
    <property type="match status" value="1"/>
</dbReference>
<dbReference type="EMBL" id="JAUEDM010000005">
    <property type="protein sequence ID" value="KAK3317097.1"/>
    <property type="molecule type" value="Genomic_DNA"/>
</dbReference>
<evidence type="ECO:0000313" key="8">
    <source>
        <dbReference type="EMBL" id="KAK3317097.1"/>
    </source>
</evidence>
<comment type="caution">
    <text evidence="8">The sequence shown here is derived from an EMBL/GenBank/DDBJ whole genome shotgun (WGS) entry which is preliminary data.</text>
</comment>
<feature type="compositionally biased region" description="Low complexity" evidence="6">
    <location>
        <begin position="72"/>
        <end position="81"/>
    </location>
</feature>
<evidence type="ECO:0000256" key="4">
    <source>
        <dbReference type="ARBA" id="ARBA00023163"/>
    </source>
</evidence>
<organism evidence="8 9">
    <name type="scientific">Apodospora peruviana</name>
    <dbReference type="NCBI Taxonomy" id="516989"/>
    <lineage>
        <taxon>Eukaryota</taxon>
        <taxon>Fungi</taxon>
        <taxon>Dikarya</taxon>
        <taxon>Ascomycota</taxon>
        <taxon>Pezizomycotina</taxon>
        <taxon>Sordariomycetes</taxon>
        <taxon>Sordariomycetidae</taxon>
        <taxon>Sordariales</taxon>
        <taxon>Lasiosphaeriaceae</taxon>
        <taxon>Apodospora</taxon>
    </lineage>
</organism>
<feature type="region of interest" description="Disordered" evidence="6">
    <location>
        <begin position="432"/>
        <end position="452"/>
    </location>
</feature>
<feature type="domain" description="Zn(2)-C6 fungal-type" evidence="7">
    <location>
        <begin position="15"/>
        <end position="45"/>
    </location>
</feature>
<keyword evidence="9" id="KW-1185">Reference proteome</keyword>
<feature type="region of interest" description="Disordered" evidence="6">
    <location>
        <begin position="65"/>
        <end position="87"/>
    </location>
</feature>
<dbReference type="PANTHER" id="PTHR47424:SF3">
    <property type="entry name" value="REGULATORY PROTEIN GAL4"/>
    <property type="match status" value="1"/>
</dbReference>
<evidence type="ECO:0000256" key="1">
    <source>
        <dbReference type="ARBA" id="ARBA00022723"/>
    </source>
</evidence>
<keyword evidence="3" id="KW-0238">DNA-binding</keyword>
<dbReference type="GO" id="GO:0005634">
    <property type="term" value="C:nucleus"/>
    <property type="evidence" value="ECO:0007669"/>
    <property type="project" value="InterPro"/>
</dbReference>
<evidence type="ECO:0000256" key="6">
    <source>
        <dbReference type="SAM" id="MobiDB-lite"/>
    </source>
</evidence>
<dbReference type="GO" id="GO:0000981">
    <property type="term" value="F:DNA-binding transcription factor activity, RNA polymerase II-specific"/>
    <property type="evidence" value="ECO:0007669"/>
    <property type="project" value="InterPro"/>
</dbReference>
<dbReference type="Gene3D" id="4.10.240.10">
    <property type="entry name" value="Zn(2)-C6 fungal-type DNA-binding domain"/>
    <property type="match status" value="1"/>
</dbReference>
<feature type="compositionally biased region" description="Polar residues" evidence="6">
    <location>
        <begin position="360"/>
        <end position="374"/>
    </location>
</feature>
<sequence length="480" mass="50677">MNDNNLNKMATYRASCDNCATSKVRCGKEQPYCQRCFRLGQICIYSPSQRSRRQRSQRAIEQIMEPTQQNHNTGSNGSTSSAPAGYSLSPPLPLIRTSSVSDMDGMQNNMEITSDMQNSMNSIASATSPDFMNMLDDAGNSGGLFSDFDDNHHHPSLQCGDLTHAGMSAAKHEMEGGHTESDRQGQRHKSSLLFASGLGGIETTTTTITNGILSSSSAGASGSSRSNASSRSAGSDSESGQQHCELAILHMLMELGTPSPCRGRPRSSRDLGAILKTGRKTLACAAKVLECNTCPKSTNAALLVTTLLLRTLSWYELILQEQETCSTAGTSTDNSTTNGGEFGSDMLVDDMVSPGMCFSESDSIGEQPGSSVSSSDRDATASGGIVVPPMLIGSYELDAESQGAMVCHIILGDLKKIDGLAKSVSARLRDAGETAASSSSSSPEGASGSQPAPDLVAAVIRQRHGQLLRVIERKLEIPGV</sequence>
<name>A0AAE0I2R2_9PEZI</name>
<dbReference type="Proteomes" id="UP001283341">
    <property type="component" value="Unassembled WGS sequence"/>
</dbReference>
<dbReference type="CDD" id="cd00067">
    <property type="entry name" value="GAL4"/>
    <property type="match status" value="1"/>
</dbReference>
<dbReference type="SUPFAM" id="SSF57701">
    <property type="entry name" value="Zn2/Cys6 DNA-binding domain"/>
    <property type="match status" value="1"/>
</dbReference>
<dbReference type="PANTHER" id="PTHR47424">
    <property type="entry name" value="REGULATORY PROTEIN GAL4"/>
    <property type="match status" value="1"/>
</dbReference>
<dbReference type="GO" id="GO:0045122">
    <property type="term" value="P:aflatoxin biosynthetic process"/>
    <property type="evidence" value="ECO:0007669"/>
    <property type="project" value="InterPro"/>
</dbReference>
<feature type="compositionally biased region" description="Low complexity" evidence="6">
    <location>
        <begin position="433"/>
        <end position="452"/>
    </location>
</feature>
<proteinExistence type="predicted"/>
<dbReference type="InterPro" id="IPR013700">
    <property type="entry name" value="AflR"/>
</dbReference>
<reference evidence="8" key="1">
    <citation type="journal article" date="2023" name="Mol. Phylogenet. Evol.">
        <title>Genome-scale phylogeny and comparative genomics of the fungal order Sordariales.</title>
        <authorList>
            <person name="Hensen N."/>
            <person name="Bonometti L."/>
            <person name="Westerberg I."/>
            <person name="Brannstrom I.O."/>
            <person name="Guillou S."/>
            <person name="Cros-Aarteil S."/>
            <person name="Calhoun S."/>
            <person name="Haridas S."/>
            <person name="Kuo A."/>
            <person name="Mondo S."/>
            <person name="Pangilinan J."/>
            <person name="Riley R."/>
            <person name="LaButti K."/>
            <person name="Andreopoulos B."/>
            <person name="Lipzen A."/>
            <person name="Chen C."/>
            <person name="Yan M."/>
            <person name="Daum C."/>
            <person name="Ng V."/>
            <person name="Clum A."/>
            <person name="Steindorff A."/>
            <person name="Ohm R.A."/>
            <person name="Martin F."/>
            <person name="Silar P."/>
            <person name="Natvig D.O."/>
            <person name="Lalanne C."/>
            <person name="Gautier V."/>
            <person name="Ament-Velasquez S.L."/>
            <person name="Kruys A."/>
            <person name="Hutchinson M.I."/>
            <person name="Powell A.J."/>
            <person name="Barry K."/>
            <person name="Miller A.N."/>
            <person name="Grigoriev I.V."/>
            <person name="Debuchy R."/>
            <person name="Gladieux P."/>
            <person name="Hiltunen Thoren M."/>
            <person name="Johannesson H."/>
        </authorList>
    </citation>
    <scope>NUCLEOTIDE SEQUENCE</scope>
    <source>
        <strain evidence="8">CBS 118394</strain>
    </source>
</reference>
<dbReference type="PROSITE" id="PS50048">
    <property type="entry name" value="ZN2_CY6_FUNGAL_2"/>
    <property type="match status" value="1"/>
</dbReference>
<dbReference type="InterPro" id="IPR051127">
    <property type="entry name" value="Fungal_SecMet_Regulators"/>
</dbReference>
<accession>A0AAE0I2R2</accession>
<keyword evidence="4" id="KW-0804">Transcription</keyword>
<dbReference type="Pfam" id="PF00172">
    <property type="entry name" value="Zn_clus"/>
    <property type="match status" value="1"/>
</dbReference>
<dbReference type="GO" id="GO:0003677">
    <property type="term" value="F:DNA binding"/>
    <property type="evidence" value="ECO:0007669"/>
    <property type="project" value="UniProtKB-KW"/>
</dbReference>
<keyword evidence="5" id="KW-0539">Nucleus</keyword>
<feature type="region of interest" description="Disordered" evidence="6">
    <location>
        <begin position="212"/>
        <end position="240"/>
    </location>
</feature>
<evidence type="ECO:0000259" key="7">
    <source>
        <dbReference type="PROSITE" id="PS50048"/>
    </source>
</evidence>
<dbReference type="SMART" id="SM00066">
    <property type="entry name" value="GAL4"/>
    <property type="match status" value="1"/>
</dbReference>
<reference evidence="8" key="2">
    <citation type="submission" date="2023-06" db="EMBL/GenBank/DDBJ databases">
        <authorList>
            <consortium name="Lawrence Berkeley National Laboratory"/>
            <person name="Haridas S."/>
            <person name="Hensen N."/>
            <person name="Bonometti L."/>
            <person name="Westerberg I."/>
            <person name="Brannstrom I.O."/>
            <person name="Guillou S."/>
            <person name="Cros-Aarteil S."/>
            <person name="Calhoun S."/>
            <person name="Kuo A."/>
            <person name="Mondo S."/>
            <person name="Pangilinan J."/>
            <person name="Riley R."/>
            <person name="Labutti K."/>
            <person name="Andreopoulos B."/>
            <person name="Lipzen A."/>
            <person name="Chen C."/>
            <person name="Yanf M."/>
            <person name="Daum C."/>
            <person name="Ng V."/>
            <person name="Clum A."/>
            <person name="Steindorff A."/>
            <person name="Ohm R."/>
            <person name="Martin F."/>
            <person name="Silar P."/>
            <person name="Natvig D."/>
            <person name="Lalanne C."/>
            <person name="Gautier V."/>
            <person name="Ament-Velasquez S.L."/>
            <person name="Kruys A."/>
            <person name="Hutchinson M.I."/>
            <person name="Powell A.J."/>
            <person name="Barry K."/>
            <person name="Miller A.N."/>
            <person name="Grigoriev I.V."/>
            <person name="Debuchy R."/>
            <person name="Gladieux P."/>
            <person name="Thoren M.H."/>
            <person name="Johannesson H."/>
        </authorList>
    </citation>
    <scope>NUCLEOTIDE SEQUENCE</scope>
    <source>
        <strain evidence="8">CBS 118394</strain>
    </source>
</reference>
<keyword evidence="2" id="KW-0805">Transcription regulation</keyword>
<dbReference type="InterPro" id="IPR036864">
    <property type="entry name" value="Zn2-C6_fun-type_DNA-bd_sf"/>
</dbReference>
<evidence type="ECO:0000256" key="2">
    <source>
        <dbReference type="ARBA" id="ARBA00023015"/>
    </source>
</evidence>
<feature type="region of interest" description="Disordered" evidence="6">
    <location>
        <begin position="358"/>
        <end position="381"/>
    </location>
</feature>
<dbReference type="InterPro" id="IPR001138">
    <property type="entry name" value="Zn2Cys6_DnaBD"/>
</dbReference>
<evidence type="ECO:0000256" key="3">
    <source>
        <dbReference type="ARBA" id="ARBA00023125"/>
    </source>
</evidence>
<dbReference type="PROSITE" id="PS00463">
    <property type="entry name" value="ZN2_CY6_FUNGAL_1"/>
    <property type="match status" value="1"/>
</dbReference>
<gene>
    <name evidence="8" type="ORF">B0H66DRAFT_562786</name>
</gene>
<keyword evidence="1" id="KW-0479">Metal-binding</keyword>
<protein>
    <recommendedName>
        <fullName evidence="7">Zn(2)-C6 fungal-type domain-containing protein</fullName>
    </recommendedName>
</protein>
<dbReference type="AlphaFoldDB" id="A0AAE0I2R2"/>
<dbReference type="PRINTS" id="PR00755">
    <property type="entry name" value="AFLATOXINBRP"/>
</dbReference>
<evidence type="ECO:0000313" key="9">
    <source>
        <dbReference type="Proteomes" id="UP001283341"/>
    </source>
</evidence>
<evidence type="ECO:0000256" key="5">
    <source>
        <dbReference type="ARBA" id="ARBA00023242"/>
    </source>
</evidence>
<dbReference type="GO" id="GO:0008270">
    <property type="term" value="F:zinc ion binding"/>
    <property type="evidence" value="ECO:0007669"/>
    <property type="project" value="InterPro"/>
</dbReference>